<name>A0A7V8RHK6_9PSED</name>
<reference evidence="2 3" key="1">
    <citation type="submission" date="2019-06" db="EMBL/GenBank/DDBJ databases">
        <title>Analysis of the biodiversity of Brassica napus bacterial endophytes for the selection of potential efficient biofertilizers for rapeseed crops.</title>
        <authorList>
            <person name="Jimenez-Gomez A."/>
            <person name="Saati-Santamaria Z."/>
            <person name="Menendez E."/>
            <person name="Rivas R."/>
            <person name="Mateos P.F."/>
            <person name="Velazquez E."/>
            <person name="Garcia-Fraile P."/>
        </authorList>
    </citation>
    <scope>NUCLEOTIDE SEQUENCE [LARGE SCALE GENOMIC DNA]</scope>
    <source>
        <strain evidence="2 3">CDVBN10</strain>
    </source>
</reference>
<evidence type="ECO:0000256" key="1">
    <source>
        <dbReference type="SAM" id="MobiDB-lite"/>
    </source>
</evidence>
<organism evidence="2 3">
    <name type="scientific">Pseudomonas brassicacearum subsp. neoaurantiaca</name>
    <dbReference type="NCBI Taxonomy" id="494916"/>
    <lineage>
        <taxon>Bacteria</taxon>
        <taxon>Pseudomonadati</taxon>
        <taxon>Pseudomonadota</taxon>
        <taxon>Gammaproteobacteria</taxon>
        <taxon>Pseudomonadales</taxon>
        <taxon>Pseudomonadaceae</taxon>
        <taxon>Pseudomonas</taxon>
    </lineage>
</organism>
<evidence type="ECO:0000313" key="2">
    <source>
        <dbReference type="EMBL" id="MBA1376604.1"/>
    </source>
</evidence>
<dbReference type="EMBL" id="VDLV01000002">
    <property type="protein sequence ID" value="MBA1376604.1"/>
    <property type="molecule type" value="Genomic_DNA"/>
</dbReference>
<proteinExistence type="predicted"/>
<dbReference type="Proteomes" id="UP000572407">
    <property type="component" value="Unassembled WGS sequence"/>
</dbReference>
<accession>A0A7V8RHK6</accession>
<dbReference type="AlphaFoldDB" id="A0A7V8RHK6"/>
<feature type="compositionally biased region" description="Basic residues" evidence="1">
    <location>
        <begin position="49"/>
        <end position="59"/>
    </location>
</feature>
<protein>
    <submittedName>
        <fullName evidence="2">Uncharacterized protein</fullName>
    </submittedName>
</protein>
<sequence length="101" mass="11060">MATTRSGTPYGSDHFSWRGSLLPLGCAAAAQLLRVEKAGAASPPSGSKLPRHKGHRRKPLHTDVHNFPSPHANHRLSFKQVRSICVNGSVDYGRFVANRFE</sequence>
<gene>
    <name evidence="2" type="ORF">FHK92_01990</name>
</gene>
<feature type="region of interest" description="Disordered" evidence="1">
    <location>
        <begin position="37"/>
        <end position="72"/>
    </location>
</feature>
<comment type="caution">
    <text evidence="2">The sequence shown here is derived from an EMBL/GenBank/DDBJ whole genome shotgun (WGS) entry which is preliminary data.</text>
</comment>
<evidence type="ECO:0000313" key="3">
    <source>
        <dbReference type="Proteomes" id="UP000572407"/>
    </source>
</evidence>